<evidence type="ECO:0000313" key="2">
    <source>
        <dbReference type="EMBL" id="CAD7077651.1"/>
    </source>
</evidence>
<organism evidence="2 3">
    <name type="scientific">Hermetia illucens</name>
    <name type="common">Black soldier fly</name>
    <dbReference type="NCBI Taxonomy" id="343691"/>
    <lineage>
        <taxon>Eukaryota</taxon>
        <taxon>Metazoa</taxon>
        <taxon>Ecdysozoa</taxon>
        <taxon>Arthropoda</taxon>
        <taxon>Hexapoda</taxon>
        <taxon>Insecta</taxon>
        <taxon>Pterygota</taxon>
        <taxon>Neoptera</taxon>
        <taxon>Endopterygota</taxon>
        <taxon>Diptera</taxon>
        <taxon>Brachycera</taxon>
        <taxon>Stratiomyomorpha</taxon>
        <taxon>Stratiomyidae</taxon>
        <taxon>Hermetiinae</taxon>
        <taxon>Hermetia</taxon>
    </lineage>
</organism>
<protein>
    <submittedName>
        <fullName evidence="2">Uncharacterized protein</fullName>
    </submittedName>
</protein>
<dbReference type="EMBL" id="LR899009">
    <property type="protein sequence ID" value="CAD7077651.1"/>
    <property type="molecule type" value="Genomic_DNA"/>
</dbReference>
<dbReference type="Proteomes" id="UP000594454">
    <property type="component" value="Chromosome 1"/>
</dbReference>
<name>A0A7R8YPR1_HERIL</name>
<feature type="region of interest" description="Disordered" evidence="1">
    <location>
        <begin position="14"/>
        <end position="38"/>
    </location>
</feature>
<keyword evidence="3" id="KW-1185">Reference proteome</keyword>
<proteinExistence type="predicted"/>
<dbReference type="AlphaFoldDB" id="A0A7R8YPR1"/>
<gene>
    <name evidence="2" type="ORF">HERILL_LOCUS979</name>
</gene>
<feature type="compositionally biased region" description="Polar residues" evidence="1">
    <location>
        <begin position="84"/>
        <end position="108"/>
    </location>
</feature>
<sequence length="129" mass="14544">MLIQAPKLKELNANLQELTQDKKAESAGSDTQESDSHDNQKFLISNLILDSDELEALLRSRRTIIAFDVNSKLKDSTKRHQSLSRENTYTSVPFEDNTPTATGHQQSLKGEPIKPAVIANICFNHFYSR</sequence>
<reference evidence="2 3" key="1">
    <citation type="submission" date="2020-11" db="EMBL/GenBank/DDBJ databases">
        <authorList>
            <person name="Wallbank WR R."/>
            <person name="Pardo Diaz C."/>
            <person name="Kozak K."/>
            <person name="Martin S."/>
            <person name="Jiggins C."/>
            <person name="Moest M."/>
            <person name="Warren A I."/>
            <person name="Generalovic N T."/>
            <person name="Byers J.R.P. K."/>
            <person name="Montejo-Kovacevich G."/>
            <person name="Yen C E."/>
        </authorList>
    </citation>
    <scope>NUCLEOTIDE SEQUENCE [LARGE SCALE GENOMIC DNA]</scope>
</reference>
<feature type="region of interest" description="Disordered" evidence="1">
    <location>
        <begin position="74"/>
        <end position="109"/>
    </location>
</feature>
<evidence type="ECO:0000256" key="1">
    <source>
        <dbReference type="SAM" id="MobiDB-lite"/>
    </source>
</evidence>
<evidence type="ECO:0000313" key="3">
    <source>
        <dbReference type="Proteomes" id="UP000594454"/>
    </source>
</evidence>
<accession>A0A7R8YPR1</accession>
<dbReference type="OrthoDB" id="19092at2759"/>